<keyword evidence="2" id="KW-0418">Kinase</keyword>
<dbReference type="InterPro" id="IPR009286">
    <property type="entry name" value="Ins_P5_2-kin"/>
</dbReference>
<gene>
    <name evidence="3" type="ORF">X975_25081</name>
</gene>
<dbReference type="AlphaFoldDB" id="A0A087TDP9"/>
<keyword evidence="2" id="KW-0808">Transferase</keyword>
<evidence type="ECO:0000313" key="3">
    <source>
        <dbReference type="EMBL" id="KFM63238.1"/>
    </source>
</evidence>
<dbReference type="InterPro" id="IPR043001">
    <property type="entry name" value="IP5_2-K_N_lobe"/>
</dbReference>
<comment type="function">
    <text evidence="2">Phosphorylates Ins(1,3,4,5,6)P5 at position 2 to form Ins(1,2,3,4,5,6)P6 (InsP6 or phytate).</text>
</comment>
<keyword evidence="2" id="KW-0067">ATP-binding</keyword>
<comment type="similarity">
    <text evidence="1">Belongs to the IPK1 type 2 family.</text>
</comment>
<dbReference type="Proteomes" id="UP000054359">
    <property type="component" value="Unassembled WGS sequence"/>
</dbReference>
<name>A0A087TDP9_STEMI</name>
<sequence>MSFTISYENCEYRGEGNAGLVIRLKKEEKVLRLTKQDNACKITRSKEVQFKELESKVEVIKNVMKFLLG</sequence>
<feature type="non-terminal residue" evidence="3">
    <location>
        <position position="69"/>
    </location>
</feature>
<keyword evidence="4" id="KW-1185">Reference proteome</keyword>
<protein>
    <recommendedName>
        <fullName evidence="2">Inositol-pentakisphosphate 2-kinase</fullName>
        <ecNumber evidence="2">2.7.1.158</ecNumber>
    </recommendedName>
</protein>
<organism evidence="3 4">
    <name type="scientific">Stegodyphus mimosarum</name>
    <name type="common">African social velvet spider</name>
    <dbReference type="NCBI Taxonomy" id="407821"/>
    <lineage>
        <taxon>Eukaryota</taxon>
        <taxon>Metazoa</taxon>
        <taxon>Ecdysozoa</taxon>
        <taxon>Arthropoda</taxon>
        <taxon>Chelicerata</taxon>
        <taxon>Arachnida</taxon>
        <taxon>Araneae</taxon>
        <taxon>Araneomorphae</taxon>
        <taxon>Entelegynae</taxon>
        <taxon>Eresoidea</taxon>
        <taxon>Eresidae</taxon>
        <taxon>Stegodyphus</taxon>
    </lineage>
</organism>
<dbReference type="EMBL" id="KK114762">
    <property type="protein sequence ID" value="KFM63238.1"/>
    <property type="molecule type" value="Genomic_DNA"/>
</dbReference>
<dbReference type="Pfam" id="PF06090">
    <property type="entry name" value="Ins_P5_2-kin"/>
    <property type="match status" value="1"/>
</dbReference>
<proteinExistence type="inferred from homology"/>
<evidence type="ECO:0000256" key="2">
    <source>
        <dbReference type="RuleBase" id="RU364126"/>
    </source>
</evidence>
<keyword evidence="2" id="KW-0547">Nucleotide-binding</keyword>
<evidence type="ECO:0000313" key="4">
    <source>
        <dbReference type="Proteomes" id="UP000054359"/>
    </source>
</evidence>
<reference evidence="3 4" key="1">
    <citation type="submission" date="2013-11" db="EMBL/GenBank/DDBJ databases">
        <title>Genome sequencing of Stegodyphus mimosarum.</title>
        <authorList>
            <person name="Bechsgaard J."/>
        </authorList>
    </citation>
    <scope>NUCLEOTIDE SEQUENCE [LARGE SCALE GENOMIC DNA]</scope>
</reference>
<comment type="domain">
    <text evidence="2">The EXKPK motif is conserved in inositol-pentakisphosphate 2-kinases of both family 1 and 2.</text>
</comment>
<evidence type="ECO:0000256" key="1">
    <source>
        <dbReference type="ARBA" id="ARBA00007229"/>
    </source>
</evidence>
<accession>A0A087TDP9</accession>
<dbReference type="GO" id="GO:0035299">
    <property type="term" value="F:inositol-1,3,4,5,6-pentakisphosphate 2-kinase activity"/>
    <property type="evidence" value="ECO:0007669"/>
    <property type="project" value="UniProtKB-EC"/>
</dbReference>
<dbReference type="EC" id="2.7.1.158" evidence="2"/>
<comment type="catalytic activity">
    <reaction evidence="2">
        <text>1D-myo-inositol 1,3,4,5,6-pentakisphosphate + ATP = 1D-myo-inositol hexakisphosphate + ADP + H(+)</text>
        <dbReference type="Rhea" id="RHEA:20313"/>
        <dbReference type="ChEBI" id="CHEBI:15378"/>
        <dbReference type="ChEBI" id="CHEBI:30616"/>
        <dbReference type="ChEBI" id="CHEBI:57733"/>
        <dbReference type="ChEBI" id="CHEBI:58130"/>
        <dbReference type="ChEBI" id="CHEBI:456216"/>
        <dbReference type="EC" id="2.7.1.158"/>
    </reaction>
</comment>
<dbReference type="Gene3D" id="3.30.200.110">
    <property type="entry name" value="Inositol-pentakisphosphate 2-kinase, N-lobe"/>
    <property type="match status" value="1"/>
</dbReference>
<dbReference type="GO" id="GO:0005524">
    <property type="term" value="F:ATP binding"/>
    <property type="evidence" value="ECO:0007669"/>
    <property type="project" value="UniProtKB-KW"/>
</dbReference>
<dbReference type="OrthoDB" id="272370at2759"/>